<dbReference type="Gene3D" id="2.40.37.10">
    <property type="entry name" value="Lyase, Ornithine Decarboxylase, Chain A, domain 1"/>
    <property type="match status" value="1"/>
</dbReference>
<feature type="transmembrane region" description="Helical" evidence="7">
    <location>
        <begin position="43"/>
        <end position="61"/>
    </location>
</feature>
<comment type="function">
    <text evidence="4">Catalyzes the interconversion of L-alanine and D-alanine. May also act on other amino acids.</text>
</comment>
<dbReference type="InterPro" id="IPR029066">
    <property type="entry name" value="PLP-binding_barrel"/>
</dbReference>
<dbReference type="GO" id="GO:0030170">
    <property type="term" value="F:pyridoxal phosphate binding"/>
    <property type="evidence" value="ECO:0007669"/>
    <property type="project" value="UniProtKB-UniRule"/>
</dbReference>
<evidence type="ECO:0000256" key="3">
    <source>
        <dbReference type="ARBA" id="ARBA00023235"/>
    </source>
</evidence>
<dbReference type="SUPFAM" id="SSF51419">
    <property type="entry name" value="PLP-binding barrel"/>
    <property type="match status" value="1"/>
</dbReference>
<dbReference type="InterPro" id="IPR001608">
    <property type="entry name" value="Ala_racemase_N"/>
</dbReference>
<keyword evidence="2 4" id="KW-0663">Pyridoxal phosphate</keyword>
<feature type="transmembrane region" description="Helical" evidence="7">
    <location>
        <begin position="12"/>
        <end position="31"/>
    </location>
</feature>
<feature type="transmembrane region" description="Helical" evidence="7">
    <location>
        <begin position="302"/>
        <end position="320"/>
    </location>
</feature>
<keyword evidence="7" id="KW-0472">Membrane</keyword>
<feature type="transmembrane region" description="Helical" evidence="7">
    <location>
        <begin position="111"/>
        <end position="132"/>
    </location>
</feature>
<evidence type="ECO:0000256" key="7">
    <source>
        <dbReference type="SAM" id="Phobius"/>
    </source>
</evidence>
<dbReference type="GO" id="GO:0005829">
    <property type="term" value="C:cytosol"/>
    <property type="evidence" value="ECO:0007669"/>
    <property type="project" value="TreeGrafter"/>
</dbReference>
<dbReference type="PROSITE" id="PS00395">
    <property type="entry name" value="ALANINE_RACEMASE"/>
    <property type="match status" value="1"/>
</dbReference>
<feature type="transmembrane region" description="Helical" evidence="7">
    <location>
        <begin position="263"/>
        <end position="282"/>
    </location>
</feature>
<dbReference type="GO" id="GO:0008784">
    <property type="term" value="F:alanine racemase activity"/>
    <property type="evidence" value="ECO:0007669"/>
    <property type="project" value="UniProtKB-UniRule"/>
</dbReference>
<dbReference type="NCBIfam" id="TIGR00492">
    <property type="entry name" value="alr"/>
    <property type="match status" value="1"/>
</dbReference>
<dbReference type="InterPro" id="IPR020622">
    <property type="entry name" value="Ala_racemase_pyridoxalP-BS"/>
</dbReference>
<dbReference type="SUPFAM" id="SSF50621">
    <property type="entry name" value="Alanine racemase C-terminal domain-like"/>
    <property type="match status" value="1"/>
</dbReference>
<dbReference type="InterPro" id="IPR000821">
    <property type="entry name" value="Ala_racemase"/>
</dbReference>
<comment type="catalytic activity">
    <reaction evidence="4">
        <text>L-alanine = D-alanine</text>
        <dbReference type="Rhea" id="RHEA:20249"/>
        <dbReference type="ChEBI" id="CHEBI:57416"/>
        <dbReference type="ChEBI" id="CHEBI:57972"/>
        <dbReference type="EC" id="5.1.1.1"/>
    </reaction>
</comment>
<dbReference type="InterPro" id="IPR002656">
    <property type="entry name" value="Acyl_transf_3_dom"/>
</dbReference>
<feature type="modified residue" description="N6-(pyridoxal phosphate)lysine" evidence="4 5">
    <location>
        <position position="365"/>
    </location>
</feature>
<dbReference type="SMART" id="SM01005">
    <property type="entry name" value="Ala_racemase_C"/>
    <property type="match status" value="1"/>
</dbReference>
<dbReference type="AlphaFoldDB" id="A0A9D1CTC8"/>
<feature type="transmembrane region" description="Helical" evidence="7">
    <location>
        <begin position="139"/>
        <end position="161"/>
    </location>
</feature>
<evidence type="ECO:0000256" key="6">
    <source>
        <dbReference type="PIRSR" id="PIRSR600821-52"/>
    </source>
</evidence>
<feature type="active site" description="Proton acceptor; specific for D-alanine" evidence="4">
    <location>
        <position position="365"/>
    </location>
</feature>
<dbReference type="Proteomes" id="UP000824262">
    <property type="component" value="Unassembled WGS sequence"/>
</dbReference>
<keyword evidence="7" id="KW-0812">Transmembrane</keyword>
<dbReference type="GO" id="GO:0030632">
    <property type="term" value="P:D-alanine biosynthetic process"/>
    <property type="evidence" value="ECO:0007669"/>
    <property type="project" value="UniProtKB-UniRule"/>
</dbReference>
<dbReference type="Pfam" id="PF01168">
    <property type="entry name" value="Ala_racemase_N"/>
    <property type="match status" value="1"/>
</dbReference>
<dbReference type="InterPro" id="IPR011079">
    <property type="entry name" value="Ala_racemase_C"/>
</dbReference>
<feature type="transmembrane region" description="Helical" evidence="7">
    <location>
        <begin position="73"/>
        <end position="91"/>
    </location>
</feature>
<dbReference type="FunFam" id="3.20.20.10:FF:000002">
    <property type="entry name" value="Alanine racemase"/>
    <property type="match status" value="1"/>
</dbReference>
<dbReference type="GO" id="GO:0016747">
    <property type="term" value="F:acyltransferase activity, transferring groups other than amino-acyl groups"/>
    <property type="evidence" value="ECO:0007669"/>
    <property type="project" value="InterPro"/>
</dbReference>
<evidence type="ECO:0000313" key="9">
    <source>
        <dbReference type="EMBL" id="HIQ79551.1"/>
    </source>
</evidence>
<dbReference type="HAMAP" id="MF_01201">
    <property type="entry name" value="Ala_racemase"/>
    <property type="match status" value="1"/>
</dbReference>
<reference evidence="9" key="1">
    <citation type="submission" date="2020-10" db="EMBL/GenBank/DDBJ databases">
        <authorList>
            <person name="Gilroy R."/>
        </authorList>
    </citation>
    <scope>NUCLEOTIDE SEQUENCE</scope>
    <source>
        <strain evidence="9">ChiBcolR7-354</strain>
    </source>
</reference>
<comment type="pathway">
    <text evidence="4">Amino-acid biosynthesis; D-alanine biosynthesis; D-alanine from L-alanine: step 1/1.</text>
</comment>
<dbReference type="Pfam" id="PF01757">
    <property type="entry name" value="Acyl_transf_3"/>
    <property type="match status" value="1"/>
</dbReference>
<comment type="similarity">
    <text evidence="4">Belongs to the alanine racemase family.</text>
</comment>
<dbReference type="PANTHER" id="PTHR30511">
    <property type="entry name" value="ALANINE RACEMASE"/>
    <property type="match status" value="1"/>
</dbReference>
<dbReference type="PANTHER" id="PTHR30511:SF0">
    <property type="entry name" value="ALANINE RACEMASE, CATABOLIC-RELATED"/>
    <property type="match status" value="1"/>
</dbReference>
<evidence type="ECO:0000259" key="8">
    <source>
        <dbReference type="SMART" id="SM01005"/>
    </source>
</evidence>
<dbReference type="Gene3D" id="3.20.20.10">
    <property type="entry name" value="Alanine racemase"/>
    <property type="match status" value="1"/>
</dbReference>
<dbReference type="InterPro" id="IPR009006">
    <property type="entry name" value="Ala_racemase/Decarboxylase_C"/>
</dbReference>
<sequence length="698" mass="75581">MSARNYRGIDLFRIAAAFLVVAIHTSPLASYSETADFILTREIARTAVPFFFMTTGFFVLGDFRRTKAFLKKTALIYAACVALYLPVNVYAGRLDGLTLGGLFTQLFFEGTFYHLWYLPAALLGVLLASFLLDRLGLKGALAAAAALYCAGLLGDSYYGLISNVPPLKAAVNAAISVTGYTRNGIFFAPLFLLLGHRIKISAAPRPTFSAAALAVSGALLIAEGLVLRHFSLQYHDSMYVFLPVVMYFLFALLSTVHGRCPGWAANFSLLVYVLHPAVIIAVRGAARILGLWEMLVENSVGHYAAVCAATGLISALLLLISRRFTAKASPFSRAYVEVDTAAYRRNARALMSLLPPGCRLMAVLKSNAYGLGAEQAVQALRAEGVENWAVATASEGAALRKYGALGTILVLGRTPSSDIGVLTRYRLTQTVVSLEYARELSSMRRRVDVHIKVDTGMHRLGIAWTDIDAMDAVFSLPHLRVTGMFTHFSSADSAENSAADFTRGQAERFFAAASALRERGHDTGELHTQSSYGLLNYPDERCTLVRAGIALCGVKSSRSDLTERWPGLEPVLSLRARVSEVRDIPAGEGAGYDLAFRAERPTVLAAVPIGYADGIFRCLQGGYALINGHRAPVAGRICMDQLLVDVTECGSVCPGDTVTFIGRDGGLEITAEELTERSGTITNELFSRLGPRLPRVWR</sequence>
<comment type="caution">
    <text evidence="9">The sequence shown here is derived from an EMBL/GenBank/DDBJ whole genome shotgun (WGS) entry which is preliminary data.</text>
</comment>
<feature type="transmembrane region" description="Helical" evidence="7">
    <location>
        <begin position="207"/>
        <end position="226"/>
    </location>
</feature>
<gene>
    <name evidence="9" type="primary">alr</name>
    <name evidence="9" type="ORF">IAB77_09890</name>
</gene>
<feature type="transmembrane region" description="Helical" evidence="7">
    <location>
        <begin position="173"/>
        <end position="195"/>
    </location>
</feature>
<dbReference type="Pfam" id="PF00842">
    <property type="entry name" value="Ala_racemase_C"/>
    <property type="match status" value="1"/>
</dbReference>
<evidence type="ECO:0000313" key="10">
    <source>
        <dbReference type="Proteomes" id="UP000824262"/>
    </source>
</evidence>
<evidence type="ECO:0000256" key="2">
    <source>
        <dbReference type="ARBA" id="ARBA00022898"/>
    </source>
</evidence>
<feature type="binding site" evidence="4 6">
    <location>
        <position position="639"/>
    </location>
    <ligand>
        <name>substrate</name>
    </ligand>
</feature>
<feature type="active site" description="Proton acceptor; specific for L-alanine" evidence="4">
    <location>
        <position position="592"/>
    </location>
</feature>
<organism evidence="9 10">
    <name type="scientific">Candidatus Scatomorpha intestinavium</name>
    <dbReference type="NCBI Taxonomy" id="2840922"/>
    <lineage>
        <taxon>Bacteria</taxon>
        <taxon>Bacillati</taxon>
        <taxon>Bacillota</taxon>
        <taxon>Clostridia</taxon>
        <taxon>Eubacteriales</taxon>
        <taxon>Candidatus Scatomorpha</taxon>
    </lineage>
</organism>
<dbReference type="EC" id="5.1.1.1" evidence="4"/>
<feature type="transmembrane region" description="Helical" evidence="7">
    <location>
        <begin position="238"/>
        <end position="256"/>
    </location>
</feature>
<protein>
    <recommendedName>
        <fullName evidence="4">Alanine racemase</fullName>
        <ecNumber evidence="4">5.1.1.1</ecNumber>
    </recommendedName>
</protein>
<proteinExistence type="inferred from homology"/>
<feature type="binding site" evidence="4 6">
    <location>
        <position position="459"/>
    </location>
    <ligand>
        <name>substrate</name>
    </ligand>
</feature>
<dbReference type="PRINTS" id="PR00992">
    <property type="entry name" value="ALARACEMASE"/>
</dbReference>
<comment type="cofactor">
    <cofactor evidence="1 4 5">
        <name>pyridoxal 5'-phosphate</name>
        <dbReference type="ChEBI" id="CHEBI:597326"/>
    </cofactor>
</comment>
<evidence type="ECO:0000256" key="5">
    <source>
        <dbReference type="PIRSR" id="PIRSR600821-50"/>
    </source>
</evidence>
<keyword evidence="7" id="KW-1133">Transmembrane helix</keyword>
<accession>A0A9D1CTC8</accession>
<evidence type="ECO:0000256" key="1">
    <source>
        <dbReference type="ARBA" id="ARBA00001933"/>
    </source>
</evidence>
<feature type="domain" description="Alanine racemase C-terminal" evidence="8">
    <location>
        <begin position="571"/>
        <end position="698"/>
    </location>
</feature>
<name>A0A9D1CTC8_9FIRM</name>
<dbReference type="EMBL" id="DVGA01000114">
    <property type="protein sequence ID" value="HIQ79551.1"/>
    <property type="molecule type" value="Genomic_DNA"/>
</dbReference>
<reference evidence="9" key="2">
    <citation type="journal article" date="2021" name="PeerJ">
        <title>Extensive microbial diversity within the chicken gut microbiome revealed by metagenomics and culture.</title>
        <authorList>
            <person name="Gilroy R."/>
            <person name="Ravi A."/>
            <person name="Getino M."/>
            <person name="Pursley I."/>
            <person name="Horton D.L."/>
            <person name="Alikhan N.F."/>
            <person name="Baker D."/>
            <person name="Gharbi K."/>
            <person name="Hall N."/>
            <person name="Watson M."/>
            <person name="Adriaenssens E.M."/>
            <person name="Foster-Nyarko E."/>
            <person name="Jarju S."/>
            <person name="Secka A."/>
            <person name="Antonio M."/>
            <person name="Oren A."/>
            <person name="Chaudhuri R.R."/>
            <person name="La Ragione R."/>
            <person name="Hildebrand F."/>
            <person name="Pallen M.J."/>
        </authorList>
    </citation>
    <scope>NUCLEOTIDE SEQUENCE</scope>
    <source>
        <strain evidence="9">ChiBcolR7-354</strain>
    </source>
</reference>
<keyword evidence="3 4" id="KW-0413">Isomerase</keyword>
<evidence type="ECO:0000256" key="4">
    <source>
        <dbReference type="HAMAP-Rule" id="MF_01201"/>
    </source>
</evidence>